<proteinExistence type="predicted"/>
<protein>
    <submittedName>
        <fullName evidence="3">BAG family molecular chaperone regulator 7</fullName>
    </submittedName>
</protein>
<reference evidence="3" key="1">
    <citation type="submission" date="2015-07" db="EMBL/GenBank/DDBJ databases">
        <title>Transcriptome Assembly of Anthurium amnicola.</title>
        <authorList>
            <person name="Suzuki J."/>
        </authorList>
    </citation>
    <scope>NUCLEOTIDE SEQUENCE</scope>
</reference>
<dbReference type="InterPro" id="IPR003103">
    <property type="entry name" value="BAG_domain"/>
</dbReference>
<name>A0A1D1ZE84_9ARAE</name>
<feature type="domain" description="BAG" evidence="2">
    <location>
        <begin position="334"/>
        <end position="400"/>
    </location>
</feature>
<evidence type="ECO:0000256" key="1">
    <source>
        <dbReference type="ARBA" id="ARBA00023186"/>
    </source>
</evidence>
<dbReference type="InterPro" id="IPR040400">
    <property type="entry name" value="BAG5/6/7/8"/>
</dbReference>
<dbReference type="PANTHER" id="PTHR33322:SF3">
    <property type="entry name" value="BAG FAMILY MOLECULAR CHAPERONE REGULATOR 7"/>
    <property type="match status" value="1"/>
</dbReference>
<dbReference type="GO" id="GO:0009506">
    <property type="term" value="C:plasmodesma"/>
    <property type="evidence" value="ECO:0007669"/>
    <property type="project" value="TreeGrafter"/>
</dbReference>
<keyword evidence="1" id="KW-0143">Chaperone</keyword>
<sequence length="451" mass="49872">QSRSLYFPPFSSPKRRFFLLSPPQAAKSQAKTLESDPPAKPKMSWFKRWELLESPSTTLLYGEGAICKPKPFPFSSFLDEPDHLDMALDVLSPLDLPLRSLLPYAGSSPLDFFESAADLIQIGTSAVAYSAALRRLQDRAEAELCLRSLCDRVAALELGLDRALLGSAAPRDRKYKWTAEIKGPEGREGEGRKYKWIADVKAGGERNLSWTAEIGGKGKGPFANSASRKYTFQASTAPAAKKVEAPEKAKKAKKVAKEDKGSATRVVHITDGADEAAIVFRQAFAKRAVAKGKRKELSPQDAALMIQMCFRDHLVRRSQALRGLRDLAVAKAKLREIRAFFSNFSYRQRVATDPEERQRFSEKIIVLLLTVDAIEGPDYMVRAARRSMLDELETMLEIVDPQPPGKLGFLKRRKFDLPGGEASREMALGVAEVVQMLNEGDSSNALPGVSV</sequence>
<evidence type="ECO:0000313" key="3">
    <source>
        <dbReference type="EMBL" id="JAT65167.1"/>
    </source>
</evidence>
<dbReference type="EMBL" id="GDJX01002769">
    <property type="protein sequence ID" value="JAT65167.1"/>
    <property type="molecule type" value="Transcribed_RNA"/>
</dbReference>
<feature type="non-terminal residue" evidence="3">
    <location>
        <position position="1"/>
    </location>
</feature>
<evidence type="ECO:0000259" key="2">
    <source>
        <dbReference type="Pfam" id="PF02179"/>
    </source>
</evidence>
<gene>
    <name evidence="3" type="primary">BAG7</name>
    <name evidence="3" type="ORF">g.24877</name>
</gene>
<organism evidence="3">
    <name type="scientific">Anthurium amnicola</name>
    <dbReference type="NCBI Taxonomy" id="1678845"/>
    <lineage>
        <taxon>Eukaryota</taxon>
        <taxon>Viridiplantae</taxon>
        <taxon>Streptophyta</taxon>
        <taxon>Embryophyta</taxon>
        <taxon>Tracheophyta</taxon>
        <taxon>Spermatophyta</taxon>
        <taxon>Magnoliopsida</taxon>
        <taxon>Liliopsida</taxon>
        <taxon>Araceae</taxon>
        <taxon>Pothoideae</taxon>
        <taxon>Potheae</taxon>
        <taxon>Anthurium</taxon>
    </lineage>
</organism>
<dbReference type="GO" id="GO:0051087">
    <property type="term" value="F:protein-folding chaperone binding"/>
    <property type="evidence" value="ECO:0007669"/>
    <property type="project" value="InterPro"/>
</dbReference>
<dbReference type="Pfam" id="PF02179">
    <property type="entry name" value="BAG"/>
    <property type="match status" value="1"/>
</dbReference>
<dbReference type="PANTHER" id="PTHR33322">
    <property type="entry name" value="BAG DOMAIN CONTAINING PROTEIN, EXPRESSED"/>
    <property type="match status" value="1"/>
</dbReference>
<dbReference type="AlphaFoldDB" id="A0A1D1ZE84"/>
<dbReference type="GO" id="GO:0006457">
    <property type="term" value="P:protein folding"/>
    <property type="evidence" value="ECO:0007669"/>
    <property type="project" value="TreeGrafter"/>
</dbReference>
<accession>A0A1D1ZE84</accession>